<dbReference type="InterPro" id="IPR002053">
    <property type="entry name" value="Glyco_hydro_25"/>
</dbReference>
<dbReference type="InterPro" id="IPR017853">
    <property type="entry name" value="GH"/>
</dbReference>
<dbReference type="AlphaFoldDB" id="A0A146LLA1"/>
<comment type="similarity">
    <text evidence="1">Belongs to the glycosyl hydrolase 25 family.</text>
</comment>
<dbReference type="PANTHER" id="PTHR34135">
    <property type="entry name" value="LYSOZYME"/>
    <property type="match status" value="1"/>
</dbReference>
<dbReference type="GO" id="GO:0009253">
    <property type="term" value="P:peptidoglycan catabolic process"/>
    <property type="evidence" value="ECO:0007669"/>
    <property type="project" value="InterPro"/>
</dbReference>
<evidence type="ECO:0000256" key="1">
    <source>
        <dbReference type="ARBA" id="ARBA00010646"/>
    </source>
</evidence>
<keyword evidence="4" id="KW-0732">Signal</keyword>
<dbReference type="Pfam" id="PF01183">
    <property type="entry name" value="Glyco_hydro_25"/>
    <property type="match status" value="1"/>
</dbReference>
<dbReference type="InterPro" id="IPR018077">
    <property type="entry name" value="Glyco_hydro_fam25_subgr"/>
</dbReference>
<evidence type="ECO:0000256" key="3">
    <source>
        <dbReference type="ARBA" id="ARBA00023295"/>
    </source>
</evidence>
<evidence type="ECO:0000313" key="5">
    <source>
        <dbReference type="EMBL" id="JAQ07190.1"/>
    </source>
</evidence>
<protein>
    <submittedName>
        <fullName evidence="5">Putative autolytic lysozyme</fullName>
    </submittedName>
</protein>
<name>A0A146LLA1_LYGHE</name>
<sequence length="232" mass="25885">MIVQVLVMAFVSTVVDSSVEPPEIATIATDISHWQANIVWPEVIQSGIEIVIHKATQGINYVDKSYAPRKEAARAAGLKYWGAYHFADGTNGAAQAQHFLRIAGDADFLAIDLEVNPTKNQTTVTTEVAEELARAICRKTGRFPLVYGSPNFLNNYLTRSRTLAMCPLWVANWRRYPPMVPRMWDRWVLWQYTNGEAGPGPHVVPGIGACDRDKVNTTAFTNYINNRSSNTM</sequence>
<gene>
    <name evidence="5" type="primary">lyc</name>
    <name evidence="5" type="ORF">g.65704</name>
</gene>
<feature type="chain" id="PRO_5007527259" evidence="4">
    <location>
        <begin position="18"/>
        <end position="232"/>
    </location>
</feature>
<dbReference type="SMART" id="SM00641">
    <property type="entry name" value="Glyco_25"/>
    <property type="match status" value="1"/>
</dbReference>
<proteinExistence type="inferred from homology"/>
<dbReference type="PROSITE" id="PS51904">
    <property type="entry name" value="GLYCOSYL_HYDROL_F25_2"/>
    <property type="match status" value="1"/>
</dbReference>
<organism evidence="5">
    <name type="scientific">Lygus hesperus</name>
    <name type="common">Western plant bug</name>
    <dbReference type="NCBI Taxonomy" id="30085"/>
    <lineage>
        <taxon>Eukaryota</taxon>
        <taxon>Metazoa</taxon>
        <taxon>Ecdysozoa</taxon>
        <taxon>Arthropoda</taxon>
        <taxon>Hexapoda</taxon>
        <taxon>Insecta</taxon>
        <taxon>Pterygota</taxon>
        <taxon>Neoptera</taxon>
        <taxon>Paraneoptera</taxon>
        <taxon>Hemiptera</taxon>
        <taxon>Heteroptera</taxon>
        <taxon>Panheteroptera</taxon>
        <taxon>Cimicomorpha</taxon>
        <taxon>Miridae</taxon>
        <taxon>Mirini</taxon>
        <taxon>Lygus</taxon>
    </lineage>
</organism>
<feature type="signal peptide" evidence="4">
    <location>
        <begin position="1"/>
        <end position="17"/>
    </location>
</feature>
<dbReference type="PANTHER" id="PTHR34135:SF2">
    <property type="entry name" value="LYSOZYME"/>
    <property type="match status" value="1"/>
</dbReference>
<dbReference type="Gene3D" id="3.20.20.80">
    <property type="entry name" value="Glycosidases"/>
    <property type="match status" value="1"/>
</dbReference>
<dbReference type="GO" id="GO:0003796">
    <property type="term" value="F:lysozyme activity"/>
    <property type="evidence" value="ECO:0007669"/>
    <property type="project" value="InterPro"/>
</dbReference>
<dbReference type="CDD" id="cd00599">
    <property type="entry name" value="GH25_muramidase"/>
    <property type="match status" value="1"/>
</dbReference>
<evidence type="ECO:0000256" key="2">
    <source>
        <dbReference type="ARBA" id="ARBA00022801"/>
    </source>
</evidence>
<dbReference type="SUPFAM" id="SSF51445">
    <property type="entry name" value="(Trans)glycosidases"/>
    <property type="match status" value="1"/>
</dbReference>
<dbReference type="GO" id="GO:0016052">
    <property type="term" value="P:carbohydrate catabolic process"/>
    <property type="evidence" value="ECO:0007669"/>
    <property type="project" value="TreeGrafter"/>
</dbReference>
<keyword evidence="2" id="KW-0378">Hydrolase</keyword>
<evidence type="ECO:0000256" key="4">
    <source>
        <dbReference type="SAM" id="SignalP"/>
    </source>
</evidence>
<dbReference type="EMBL" id="GDHC01011439">
    <property type="protein sequence ID" value="JAQ07190.1"/>
    <property type="molecule type" value="Transcribed_RNA"/>
</dbReference>
<dbReference type="GO" id="GO:0016998">
    <property type="term" value="P:cell wall macromolecule catabolic process"/>
    <property type="evidence" value="ECO:0007669"/>
    <property type="project" value="InterPro"/>
</dbReference>
<reference evidence="5" key="1">
    <citation type="journal article" date="2016" name="Gigascience">
        <title>De novo construction of an expanded transcriptome assembly for the western tarnished plant bug, Lygus hesperus.</title>
        <authorList>
            <person name="Tassone E.E."/>
            <person name="Geib S.M."/>
            <person name="Hall B."/>
            <person name="Fabrick J.A."/>
            <person name="Brent C.S."/>
            <person name="Hull J.J."/>
        </authorList>
    </citation>
    <scope>NUCLEOTIDE SEQUENCE</scope>
</reference>
<keyword evidence="3" id="KW-0326">Glycosidase</keyword>
<accession>A0A146LLA1</accession>